<evidence type="ECO:0000256" key="5">
    <source>
        <dbReference type="ARBA" id="ARBA00022989"/>
    </source>
</evidence>
<comment type="caution">
    <text evidence="9">The sequence shown here is derived from an EMBL/GenBank/DDBJ whole genome shotgun (WGS) entry which is preliminary data.</text>
</comment>
<name>A0A2R5F1X1_9BACL</name>
<reference evidence="9 10" key="1">
    <citation type="submission" date="2017-08" db="EMBL/GenBank/DDBJ databases">
        <title>Substantial Increase in Enzyme Production by Combined Drug-Resistance Mutations in Paenibacillus agaridevorans.</title>
        <authorList>
            <person name="Tanaka Y."/>
            <person name="Funane K."/>
            <person name="Hosaka T."/>
            <person name="Shiwa Y."/>
            <person name="Fujita N."/>
            <person name="Miyazaki T."/>
            <person name="Yoshikawa H."/>
            <person name="Murakami K."/>
            <person name="Kasahara K."/>
            <person name="Inaoka T."/>
            <person name="Hiraga Y."/>
            <person name="Ochi K."/>
        </authorList>
    </citation>
    <scope>NUCLEOTIDE SEQUENCE [LARGE SCALE GENOMIC DNA]</scope>
    <source>
        <strain evidence="9 10">T-3040</strain>
    </source>
</reference>
<dbReference type="CDD" id="cd06261">
    <property type="entry name" value="TM_PBP2"/>
    <property type="match status" value="1"/>
</dbReference>
<dbReference type="PANTHER" id="PTHR43227:SF11">
    <property type="entry name" value="BLL4140 PROTEIN"/>
    <property type="match status" value="1"/>
</dbReference>
<dbReference type="Pfam" id="PF00528">
    <property type="entry name" value="BPD_transp_1"/>
    <property type="match status" value="1"/>
</dbReference>
<dbReference type="PANTHER" id="PTHR43227">
    <property type="entry name" value="BLL4140 PROTEIN"/>
    <property type="match status" value="1"/>
</dbReference>
<feature type="domain" description="ABC transmembrane type-1" evidence="8">
    <location>
        <begin position="74"/>
        <end position="289"/>
    </location>
</feature>
<dbReference type="GO" id="GO:0055085">
    <property type="term" value="P:transmembrane transport"/>
    <property type="evidence" value="ECO:0007669"/>
    <property type="project" value="InterPro"/>
</dbReference>
<dbReference type="InterPro" id="IPR035906">
    <property type="entry name" value="MetI-like_sf"/>
</dbReference>
<sequence length="301" mass="33898">MGTSASRRFKQNVPLLWMFIPGAIFYLLFKYTPMAGLVIAFKDYNLHDGIVRSPWVGLDNFRLIFSNPLTTDIILNTLWLSLLRLVVGFPFPILLALLLNEVRKTWFKRSIQTMVFLPHFFSWVIVGGIVLTLFSQEAGSLNLLLERWFGYTHPFMYEVPSWVTIYLGSGIWKEAGFSAIIYLAALAAIDPVLYEAAAIDGASKWRQIWHITLPGVSTVVAMMLILSMGSIMEVSFDQIYILGNPVVSSISEVISTWVYQLGLQGAQFSLTTAMGLFESLVGLLLILTANQIARRMGKELW</sequence>
<keyword evidence="4 7" id="KW-0812">Transmembrane</keyword>
<dbReference type="GO" id="GO:0005886">
    <property type="term" value="C:plasma membrane"/>
    <property type="evidence" value="ECO:0007669"/>
    <property type="project" value="UniProtKB-SubCell"/>
</dbReference>
<dbReference type="Proteomes" id="UP000245202">
    <property type="component" value="Unassembled WGS sequence"/>
</dbReference>
<evidence type="ECO:0000256" key="1">
    <source>
        <dbReference type="ARBA" id="ARBA00004651"/>
    </source>
</evidence>
<dbReference type="RefSeq" id="WP_108995805.1">
    <property type="nucleotide sequence ID" value="NZ_BDQX01000403.1"/>
</dbReference>
<evidence type="ECO:0000313" key="9">
    <source>
        <dbReference type="EMBL" id="GBG11518.1"/>
    </source>
</evidence>
<evidence type="ECO:0000256" key="3">
    <source>
        <dbReference type="ARBA" id="ARBA00022475"/>
    </source>
</evidence>
<feature type="transmembrane region" description="Helical" evidence="7">
    <location>
        <begin position="179"/>
        <end position="196"/>
    </location>
</feature>
<evidence type="ECO:0000256" key="4">
    <source>
        <dbReference type="ARBA" id="ARBA00022692"/>
    </source>
</evidence>
<feature type="transmembrane region" description="Helical" evidence="7">
    <location>
        <begin position="265"/>
        <end position="288"/>
    </location>
</feature>
<protein>
    <recommendedName>
        <fullName evidence="8">ABC transmembrane type-1 domain-containing protein</fullName>
    </recommendedName>
</protein>
<comment type="subcellular location">
    <subcellularLocation>
        <location evidence="1 7">Cell membrane</location>
        <topology evidence="1 7">Multi-pass membrane protein</topology>
    </subcellularLocation>
</comment>
<evidence type="ECO:0000256" key="7">
    <source>
        <dbReference type="RuleBase" id="RU363032"/>
    </source>
</evidence>
<evidence type="ECO:0000313" key="10">
    <source>
        <dbReference type="Proteomes" id="UP000245202"/>
    </source>
</evidence>
<dbReference type="InterPro" id="IPR050809">
    <property type="entry name" value="UgpAE/MalFG_permease"/>
</dbReference>
<feature type="transmembrane region" description="Helical" evidence="7">
    <location>
        <begin position="208"/>
        <end position="227"/>
    </location>
</feature>
<keyword evidence="3" id="KW-1003">Cell membrane</keyword>
<feature type="transmembrane region" description="Helical" evidence="7">
    <location>
        <begin position="12"/>
        <end position="29"/>
    </location>
</feature>
<keyword evidence="6 7" id="KW-0472">Membrane</keyword>
<organism evidence="9 10">
    <name type="scientific">Paenibacillus agaridevorans</name>
    <dbReference type="NCBI Taxonomy" id="171404"/>
    <lineage>
        <taxon>Bacteria</taxon>
        <taxon>Bacillati</taxon>
        <taxon>Bacillota</taxon>
        <taxon>Bacilli</taxon>
        <taxon>Bacillales</taxon>
        <taxon>Paenibacillaceae</taxon>
        <taxon>Paenibacillus</taxon>
    </lineage>
</organism>
<comment type="similarity">
    <text evidence="7">Belongs to the binding-protein-dependent transport system permease family.</text>
</comment>
<dbReference type="AlphaFoldDB" id="A0A2R5F1X1"/>
<dbReference type="SUPFAM" id="SSF161098">
    <property type="entry name" value="MetI-like"/>
    <property type="match status" value="1"/>
</dbReference>
<dbReference type="PROSITE" id="PS50928">
    <property type="entry name" value="ABC_TM1"/>
    <property type="match status" value="1"/>
</dbReference>
<gene>
    <name evidence="9" type="ORF">PAT3040_06341</name>
</gene>
<keyword evidence="5 7" id="KW-1133">Transmembrane helix</keyword>
<keyword evidence="2 7" id="KW-0813">Transport</keyword>
<evidence type="ECO:0000259" key="8">
    <source>
        <dbReference type="PROSITE" id="PS50928"/>
    </source>
</evidence>
<evidence type="ECO:0000256" key="6">
    <source>
        <dbReference type="ARBA" id="ARBA00023136"/>
    </source>
</evidence>
<feature type="transmembrane region" description="Helical" evidence="7">
    <location>
        <begin position="111"/>
        <end position="134"/>
    </location>
</feature>
<evidence type="ECO:0000256" key="2">
    <source>
        <dbReference type="ARBA" id="ARBA00022448"/>
    </source>
</evidence>
<accession>A0A2R5F1X1</accession>
<keyword evidence="10" id="KW-1185">Reference proteome</keyword>
<dbReference type="EMBL" id="BDQX01000403">
    <property type="protein sequence ID" value="GBG11518.1"/>
    <property type="molecule type" value="Genomic_DNA"/>
</dbReference>
<dbReference type="InterPro" id="IPR000515">
    <property type="entry name" value="MetI-like"/>
</dbReference>
<feature type="transmembrane region" description="Helical" evidence="7">
    <location>
        <begin position="78"/>
        <end position="99"/>
    </location>
</feature>
<proteinExistence type="inferred from homology"/>
<dbReference type="Gene3D" id="1.10.3720.10">
    <property type="entry name" value="MetI-like"/>
    <property type="match status" value="1"/>
</dbReference>